<sequence length="241" mass="27403">MTWFKEQPGAAEKYVTDHQHVKFGKLQEVSCELSVYTKEAMELLYCPPIPWMLEGRLTDYMFRRINVIIRWLNCCRLLHLCSIVASQLYCKTRAVLKFVLVTALIQSQEIRLARIVRTAQVEIISTFPALLQKTARLRIQRFRDPSPAIPDLSEKQSVWNKHLQSFDVNSVESSGAILHNRPSVSRPGLGPALATLPAFHVISPIDSTRNYSALGTIPPRPIKPPVEQHLEVFDDIDVCAE</sequence>
<name>A0A7R8VTC8_TIMDO</name>
<accession>A0A7R8VTC8</accession>
<gene>
    <name evidence="1" type="ORF">TDIB3V08_LOCUS10411</name>
</gene>
<dbReference type="EMBL" id="OA571924">
    <property type="protein sequence ID" value="CAD7204251.1"/>
    <property type="molecule type" value="Genomic_DNA"/>
</dbReference>
<dbReference type="AlphaFoldDB" id="A0A7R8VTC8"/>
<protein>
    <submittedName>
        <fullName evidence="1">Uncharacterized protein</fullName>
    </submittedName>
</protein>
<evidence type="ECO:0000313" key="1">
    <source>
        <dbReference type="EMBL" id="CAD7204251.1"/>
    </source>
</evidence>
<proteinExistence type="predicted"/>
<organism evidence="1">
    <name type="scientific">Timema douglasi</name>
    <name type="common">Walking stick</name>
    <dbReference type="NCBI Taxonomy" id="61478"/>
    <lineage>
        <taxon>Eukaryota</taxon>
        <taxon>Metazoa</taxon>
        <taxon>Ecdysozoa</taxon>
        <taxon>Arthropoda</taxon>
        <taxon>Hexapoda</taxon>
        <taxon>Insecta</taxon>
        <taxon>Pterygota</taxon>
        <taxon>Neoptera</taxon>
        <taxon>Polyneoptera</taxon>
        <taxon>Phasmatodea</taxon>
        <taxon>Timematodea</taxon>
        <taxon>Timematoidea</taxon>
        <taxon>Timematidae</taxon>
        <taxon>Timema</taxon>
    </lineage>
</organism>
<reference evidence="1" key="1">
    <citation type="submission" date="2020-11" db="EMBL/GenBank/DDBJ databases">
        <authorList>
            <person name="Tran Van P."/>
        </authorList>
    </citation>
    <scope>NUCLEOTIDE SEQUENCE</scope>
</reference>